<sequence>MFQITEMRVHMDCAGCETKIRKAIRKLDGVDDIDIDMAMQKVTVMGWADQRKVLKAVRKTGRRAELWPYPYNPESYNFNQQYYYQKQYHETKVANHYTRMPTSSYNYHKHGYNDEEFGCYQKPPYATIFDEEASAMFSDENPHACSIIYKRSNLISTQTWGSNPYVWAWRYHHHHHDVDDNGSGTLGTGNFGKFRPRFSLCIAELIGRAVKVGIYTYKEARALQMATASSASLFQAARYGYSPSPRFSNNCNFNVRSGGVGVGVGLWDTALMLLPPSVMLKEITGFFFSLLDFLGVNNNWKPQGIKSQATNTATKGRFSSSSGAMNGKSEPDHLLVLVHGILASPSDWTYVEAELKRRLGKNFLIYASSCNTYTKTFSGIDGAGKRLADEVMRVVQKRDSLKRISFLAHSLGGLFARYAISVLYSEIAVNTGQSIDVAADTSLPNSNTACSSRRGMIAGLEPINFITLATPHLGVRGRKQLPFLLGIPILEKLALPIAPIIVGRTGSQLFLTDGKPNKPSLLLRMTSDSEDGKFLSALGAFRCRILYANVSYDHMVGWRTSSIRREMELVTPPMRSLDGYKHVVDVEYCPPVSSDGPHFPPEAAKAKEAAQNEPSVKNTVEYHELMEEEMISGLQRLGWKKVDVSFHSAFWPFFAHNNIHVKNEWFHNAGTGVISHVADSLKQQESSMYIAASL</sequence>
<evidence type="ECO:0000313" key="1">
    <source>
        <dbReference type="EMBL" id="KAL3576186.1"/>
    </source>
</evidence>
<accession>A0ACC4BD41</accession>
<reference evidence="1 2" key="1">
    <citation type="journal article" date="2024" name="Plant Biotechnol. J.">
        <title>Genome and CRISPR/Cas9 system of a widespread forest tree (Populus alba) in the world.</title>
        <authorList>
            <person name="Liu Y.J."/>
            <person name="Jiang P.F."/>
            <person name="Han X.M."/>
            <person name="Li X.Y."/>
            <person name="Wang H.M."/>
            <person name="Wang Y.J."/>
            <person name="Wang X.X."/>
            <person name="Zeng Q.Y."/>
        </authorList>
    </citation>
    <scope>NUCLEOTIDE SEQUENCE [LARGE SCALE GENOMIC DNA]</scope>
    <source>
        <strain evidence="2">cv. PAL-ZL1</strain>
    </source>
</reference>
<dbReference type="Proteomes" id="UP000309997">
    <property type="component" value="Unassembled WGS sequence"/>
</dbReference>
<protein>
    <submittedName>
        <fullName evidence="1">Uncharacterized protein</fullName>
    </submittedName>
</protein>
<proteinExistence type="predicted"/>
<dbReference type="EMBL" id="RCHU02000011">
    <property type="protein sequence ID" value="KAL3576186.1"/>
    <property type="molecule type" value="Genomic_DNA"/>
</dbReference>
<evidence type="ECO:0000313" key="2">
    <source>
        <dbReference type="Proteomes" id="UP000309997"/>
    </source>
</evidence>
<name>A0ACC4BD41_POPAL</name>
<comment type="caution">
    <text evidence="1">The sequence shown here is derived from an EMBL/GenBank/DDBJ whole genome shotgun (WGS) entry which is preliminary data.</text>
</comment>
<gene>
    <name evidence="1" type="ORF">D5086_021469</name>
</gene>
<organism evidence="1 2">
    <name type="scientific">Populus alba</name>
    <name type="common">White poplar</name>
    <dbReference type="NCBI Taxonomy" id="43335"/>
    <lineage>
        <taxon>Eukaryota</taxon>
        <taxon>Viridiplantae</taxon>
        <taxon>Streptophyta</taxon>
        <taxon>Embryophyta</taxon>
        <taxon>Tracheophyta</taxon>
        <taxon>Spermatophyta</taxon>
        <taxon>Magnoliopsida</taxon>
        <taxon>eudicotyledons</taxon>
        <taxon>Gunneridae</taxon>
        <taxon>Pentapetalae</taxon>
        <taxon>rosids</taxon>
        <taxon>fabids</taxon>
        <taxon>Malpighiales</taxon>
        <taxon>Salicaceae</taxon>
        <taxon>Saliceae</taxon>
        <taxon>Populus</taxon>
    </lineage>
</organism>
<keyword evidence="2" id="KW-1185">Reference proteome</keyword>